<keyword evidence="3" id="KW-1185">Reference proteome</keyword>
<dbReference type="AlphaFoldDB" id="A0A8T1WHG6"/>
<reference evidence="2" key="1">
    <citation type="submission" date="2021-02" db="EMBL/GenBank/DDBJ databases">
        <authorList>
            <person name="Palmer J.M."/>
        </authorList>
    </citation>
    <scope>NUCLEOTIDE SEQUENCE</scope>
    <source>
        <strain evidence="2">SCRP734</strain>
    </source>
</reference>
<keyword evidence="1" id="KW-0472">Membrane</keyword>
<keyword evidence="1" id="KW-0812">Transmembrane</keyword>
<evidence type="ECO:0000256" key="1">
    <source>
        <dbReference type="SAM" id="Phobius"/>
    </source>
</evidence>
<name>A0A8T1WHG6_9STRA</name>
<feature type="transmembrane region" description="Helical" evidence="1">
    <location>
        <begin position="177"/>
        <end position="200"/>
    </location>
</feature>
<sequence length="277" mass="30593">MAALADQETSGPRLIAMVSDTRDLGSVVSDEYGTFEVSMLEVESAFDDQGRRKPDLTLCERGCHACSEECLFLWLLLTAPFQVMTYKTLLFHAATFVFSVVALVCVVALYVAKLPVSLAARCAVRFRHAETWTLRHLLQLDCALFNFVSPRGERVMVYGPSVHMQQEEGLYGMYAQLYFGGVKLVTTGIPGAIAALMFLWSLHNVFAMTMQLGGESEPEGSPVNDHSLSASHELDVMTVVAIVAIYACVLLLHVFAFISRQFTIFFCSQYLLYAGGV</sequence>
<dbReference type="Proteomes" id="UP000694044">
    <property type="component" value="Unassembled WGS sequence"/>
</dbReference>
<protein>
    <submittedName>
        <fullName evidence="2">THO complex subunit 2</fullName>
    </submittedName>
</protein>
<dbReference type="EMBL" id="JAGDFM010000024">
    <property type="protein sequence ID" value="KAG7391079.1"/>
    <property type="molecule type" value="Genomic_DNA"/>
</dbReference>
<dbReference type="OrthoDB" id="111770at2759"/>
<keyword evidence="1" id="KW-1133">Transmembrane helix</keyword>
<gene>
    <name evidence="2" type="primary">THOC2_1</name>
    <name evidence="2" type="ORF">PHYPSEUDO_005846</name>
</gene>
<feature type="transmembrane region" description="Helical" evidence="1">
    <location>
        <begin position="236"/>
        <end position="258"/>
    </location>
</feature>
<evidence type="ECO:0000313" key="3">
    <source>
        <dbReference type="Proteomes" id="UP000694044"/>
    </source>
</evidence>
<feature type="transmembrane region" description="Helical" evidence="1">
    <location>
        <begin position="89"/>
        <end position="111"/>
    </location>
</feature>
<accession>A0A8T1WHG6</accession>
<proteinExistence type="predicted"/>
<evidence type="ECO:0000313" key="2">
    <source>
        <dbReference type="EMBL" id="KAG7391079.1"/>
    </source>
</evidence>
<organism evidence="2 3">
    <name type="scientific">Phytophthora pseudosyringae</name>
    <dbReference type="NCBI Taxonomy" id="221518"/>
    <lineage>
        <taxon>Eukaryota</taxon>
        <taxon>Sar</taxon>
        <taxon>Stramenopiles</taxon>
        <taxon>Oomycota</taxon>
        <taxon>Peronosporomycetes</taxon>
        <taxon>Peronosporales</taxon>
        <taxon>Peronosporaceae</taxon>
        <taxon>Phytophthora</taxon>
    </lineage>
</organism>
<comment type="caution">
    <text evidence="2">The sequence shown here is derived from an EMBL/GenBank/DDBJ whole genome shotgun (WGS) entry which is preliminary data.</text>
</comment>